<dbReference type="PANTHER" id="PTHR28592:SF1">
    <property type="entry name" value="ARMADILLO REPEAT-CONTAINING PROTEIN 1"/>
    <property type="match status" value="1"/>
</dbReference>
<dbReference type="InterPro" id="IPR016024">
    <property type="entry name" value="ARM-type_fold"/>
</dbReference>
<evidence type="ECO:0000256" key="1">
    <source>
        <dbReference type="SAM" id="MobiDB-lite"/>
    </source>
</evidence>
<keyword evidence="3" id="KW-1185">Reference proteome</keyword>
<feature type="compositionally biased region" description="Acidic residues" evidence="1">
    <location>
        <begin position="232"/>
        <end position="246"/>
    </location>
</feature>
<sequence length="280" mass="31294">MEETVTVLLKYKNIVQKNIDHHVLLKEKTMLQFLVYILDSPNESEVSLALEVIQLMVENPQNHVQLCSNGLLEALHRLSLKNTDSENAKLSSKLLTQLKKPSRPPLVRQSTPAHMFPSVVYILSVPGLTNMKRRDVEYAILCKRGVISVVVDTAKERCTVRSLSKVTTADLAASIFEKTGLHVLLVTKNSKGMEVCVRLTREPTLEEEDETGKLDESDSSQQHGAGDQSSELTDEDLPEYLPEEEDPPKASAITSLARFKTNAASFVRSASSFFSDSFYW</sequence>
<name>A0ABN7B9J7_9HEMI</name>
<organism evidence="2 3">
    <name type="scientific">Nesidiocoris tenuis</name>
    <dbReference type="NCBI Taxonomy" id="355587"/>
    <lineage>
        <taxon>Eukaryota</taxon>
        <taxon>Metazoa</taxon>
        <taxon>Ecdysozoa</taxon>
        <taxon>Arthropoda</taxon>
        <taxon>Hexapoda</taxon>
        <taxon>Insecta</taxon>
        <taxon>Pterygota</taxon>
        <taxon>Neoptera</taxon>
        <taxon>Paraneoptera</taxon>
        <taxon>Hemiptera</taxon>
        <taxon>Heteroptera</taxon>
        <taxon>Panheteroptera</taxon>
        <taxon>Cimicomorpha</taxon>
        <taxon>Miridae</taxon>
        <taxon>Dicyphina</taxon>
        <taxon>Nesidiocoris</taxon>
    </lineage>
</organism>
<protein>
    <submittedName>
        <fullName evidence="2">Armadillo repeat-containing protein 1</fullName>
    </submittedName>
</protein>
<feature type="region of interest" description="Disordered" evidence="1">
    <location>
        <begin position="200"/>
        <end position="253"/>
    </location>
</feature>
<reference evidence="2 3" key="1">
    <citation type="submission" date="2023-09" db="EMBL/GenBank/DDBJ databases">
        <title>Nesidiocoris tenuis whole genome shotgun sequence.</title>
        <authorList>
            <person name="Shibata T."/>
            <person name="Shimoda M."/>
            <person name="Kobayashi T."/>
            <person name="Uehara T."/>
        </authorList>
    </citation>
    <scope>NUCLEOTIDE SEQUENCE [LARGE SCALE GENOMIC DNA]</scope>
    <source>
        <strain evidence="2 3">Japan</strain>
    </source>
</reference>
<dbReference type="PANTHER" id="PTHR28592">
    <property type="entry name" value="ARMADILLO REPEAT-CONTAINING PROTEIN 1"/>
    <property type="match status" value="1"/>
</dbReference>
<gene>
    <name evidence="2" type="ORF">NTJ_13291</name>
</gene>
<proteinExistence type="predicted"/>
<feature type="compositionally biased region" description="Polar residues" evidence="1">
    <location>
        <begin position="219"/>
        <end position="230"/>
    </location>
</feature>
<evidence type="ECO:0000313" key="2">
    <source>
        <dbReference type="EMBL" id="BET00475.1"/>
    </source>
</evidence>
<dbReference type="Proteomes" id="UP001307889">
    <property type="component" value="Chromosome 11"/>
</dbReference>
<evidence type="ECO:0000313" key="3">
    <source>
        <dbReference type="Proteomes" id="UP001307889"/>
    </source>
</evidence>
<accession>A0ABN7B9J7</accession>
<dbReference type="SUPFAM" id="SSF48371">
    <property type="entry name" value="ARM repeat"/>
    <property type="match status" value="1"/>
</dbReference>
<dbReference type="EMBL" id="AP028919">
    <property type="protein sequence ID" value="BET00475.1"/>
    <property type="molecule type" value="Genomic_DNA"/>
</dbReference>